<evidence type="ECO:0000256" key="1">
    <source>
        <dbReference type="ARBA" id="ARBA00004496"/>
    </source>
</evidence>
<comment type="subcellular location">
    <subcellularLocation>
        <location evidence="1 7 8">Cytoplasm</location>
    </subcellularLocation>
</comment>
<dbReference type="HAMAP" id="MF_00639">
    <property type="entry name" value="MurD"/>
    <property type="match status" value="1"/>
</dbReference>
<keyword evidence="7 8" id="KW-0133">Cell shape</keyword>
<dbReference type="SUPFAM" id="SSF51984">
    <property type="entry name" value="MurCD N-terminal domain"/>
    <property type="match status" value="1"/>
</dbReference>
<comment type="catalytic activity">
    <reaction evidence="7 8">
        <text>UDP-N-acetyl-alpha-D-muramoyl-L-alanine + D-glutamate + ATP = UDP-N-acetyl-alpha-D-muramoyl-L-alanyl-D-glutamate + ADP + phosphate + H(+)</text>
        <dbReference type="Rhea" id="RHEA:16429"/>
        <dbReference type="ChEBI" id="CHEBI:15378"/>
        <dbReference type="ChEBI" id="CHEBI:29986"/>
        <dbReference type="ChEBI" id="CHEBI:30616"/>
        <dbReference type="ChEBI" id="CHEBI:43474"/>
        <dbReference type="ChEBI" id="CHEBI:83898"/>
        <dbReference type="ChEBI" id="CHEBI:83900"/>
        <dbReference type="ChEBI" id="CHEBI:456216"/>
        <dbReference type="EC" id="6.3.2.9"/>
    </reaction>
</comment>
<keyword evidence="6 7" id="KW-0067">ATP-binding</keyword>
<dbReference type="Gene3D" id="3.40.1190.10">
    <property type="entry name" value="Mur-like, catalytic domain"/>
    <property type="match status" value="1"/>
</dbReference>
<comment type="similarity">
    <text evidence="7">Belongs to the MurCDEF family.</text>
</comment>
<evidence type="ECO:0000256" key="8">
    <source>
        <dbReference type="RuleBase" id="RU003664"/>
    </source>
</evidence>
<comment type="caution">
    <text evidence="11">The sequence shown here is derived from an EMBL/GenBank/DDBJ whole genome shotgun (WGS) entry which is preliminary data.</text>
</comment>
<name>A0ABQ1HXN4_9ALTE</name>
<keyword evidence="7 8" id="KW-0961">Cell wall biogenesis/degradation</keyword>
<protein>
    <recommendedName>
        <fullName evidence="7 8">UDP-N-acetylmuramoylalanine--D-glutamate ligase</fullName>
        <ecNumber evidence="7 8">6.3.2.9</ecNumber>
    </recommendedName>
    <alternativeName>
        <fullName evidence="7">D-glutamic acid-adding enzyme</fullName>
    </alternativeName>
    <alternativeName>
        <fullName evidence="7">UDP-N-acetylmuramoyl-L-alanyl-D-glutamate synthetase</fullName>
    </alternativeName>
</protein>
<dbReference type="EMBL" id="BMDY01000003">
    <property type="protein sequence ID" value="GGA96564.1"/>
    <property type="molecule type" value="Genomic_DNA"/>
</dbReference>
<organism evidence="11 12">
    <name type="scientific">Agarivorans gilvus</name>
    <dbReference type="NCBI Taxonomy" id="680279"/>
    <lineage>
        <taxon>Bacteria</taxon>
        <taxon>Pseudomonadati</taxon>
        <taxon>Pseudomonadota</taxon>
        <taxon>Gammaproteobacteria</taxon>
        <taxon>Alteromonadales</taxon>
        <taxon>Alteromonadaceae</taxon>
        <taxon>Agarivorans</taxon>
    </lineage>
</organism>
<keyword evidence="7 8" id="KW-0573">Peptidoglycan synthesis</keyword>
<dbReference type="InterPro" id="IPR036565">
    <property type="entry name" value="Mur-like_cat_sf"/>
</dbReference>
<dbReference type="PROSITE" id="PS51257">
    <property type="entry name" value="PROKAR_LIPOPROTEIN"/>
    <property type="match status" value="1"/>
</dbReference>
<dbReference type="Gene3D" id="3.40.50.720">
    <property type="entry name" value="NAD(P)-binding Rossmann-like Domain"/>
    <property type="match status" value="1"/>
</dbReference>
<dbReference type="InterPro" id="IPR005762">
    <property type="entry name" value="MurD"/>
</dbReference>
<evidence type="ECO:0000259" key="10">
    <source>
        <dbReference type="Pfam" id="PF08245"/>
    </source>
</evidence>
<dbReference type="Pfam" id="PF08245">
    <property type="entry name" value="Mur_ligase_M"/>
    <property type="match status" value="1"/>
</dbReference>
<dbReference type="RefSeq" id="WP_055732800.1">
    <property type="nucleotide sequence ID" value="NZ_BMDY01000003.1"/>
</dbReference>
<dbReference type="NCBIfam" id="TIGR01087">
    <property type="entry name" value="murD"/>
    <property type="match status" value="1"/>
</dbReference>
<keyword evidence="12" id="KW-1185">Reference proteome</keyword>
<feature type="domain" description="Mur ligase central" evidence="10">
    <location>
        <begin position="111"/>
        <end position="278"/>
    </location>
</feature>
<keyword evidence="5 7" id="KW-0547">Nucleotide-binding</keyword>
<keyword evidence="7 8" id="KW-0132">Cell division</keyword>
<reference evidence="12" key="1">
    <citation type="journal article" date="2019" name="Int. J. Syst. Evol. Microbiol.">
        <title>The Global Catalogue of Microorganisms (GCM) 10K type strain sequencing project: providing services to taxonomists for standard genome sequencing and annotation.</title>
        <authorList>
            <consortium name="The Broad Institute Genomics Platform"/>
            <consortium name="The Broad Institute Genome Sequencing Center for Infectious Disease"/>
            <person name="Wu L."/>
            <person name="Ma J."/>
        </authorList>
    </citation>
    <scope>NUCLEOTIDE SEQUENCE [LARGE SCALE GENOMIC DNA]</scope>
    <source>
        <strain evidence="12">CGMCC 1.10131</strain>
    </source>
</reference>
<evidence type="ECO:0000256" key="5">
    <source>
        <dbReference type="ARBA" id="ARBA00022741"/>
    </source>
</evidence>
<dbReference type="SUPFAM" id="SSF53623">
    <property type="entry name" value="MurD-like peptide ligases, catalytic domain"/>
    <property type="match status" value="1"/>
</dbReference>
<evidence type="ECO:0000256" key="7">
    <source>
        <dbReference type="HAMAP-Rule" id="MF_00639"/>
    </source>
</evidence>
<evidence type="ECO:0000256" key="3">
    <source>
        <dbReference type="ARBA" id="ARBA00022490"/>
    </source>
</evidence>
<dbReference type="InterPro" id="IPR004101">
    <property type="entry name" value="Mur_ligase_C"/>
</dbReference>
<keyword evidence="7 8" id="KW-0131">Cell cycle</keyword>
<evidence type="ECO:0000313" key="11">
    <source>
        <dbReference type="EMBL" id="GGA96564.1"/>
    </source>
</evidence>
<evidence type="ECO:0000256" key="2">
    <source>
        <dbReference type="ARBA" id="ARBA00004752"/>
    </source>
</evidence>
<comment type="function">
    <text evidence="7 8">Cell wall formation. Catalyzes the addition of glutamate to the nucleotide precursor UDP-N-acetylmuramoyl-L-alanine (UMA).</text>
</comment>
<gene>
    <name evidence="7 11" type="primary">murD</name>
    <name evidence="11" type="ORF">GCM10007414_06900</name>
</gene>
<evidence type="ECO:0000256" key="6">
    <source>
        <dbReference type="ARBA" id="ARBA00022840"/>
    </source>
</evidence>
<dbReference type="PANTHER" id="PTHR43692:SF1">
    <property type="entry name" value="UDP-N-ACETYLMURAMOYLALANINE--D-GLUTAMATE LIGASE"/>
    <property type="match status" value="1"/>
</dbReference>
<dbReference type="PANTHER" id="PTHR43692">
    <property type="entry name" value="UDP-N-ACETYLMURAMOYLALANINE--D-GLUTAMATE LIGASE"/>
    <property type="match status" value="1"/>
</dbReference>
<proteinExistence type="inferred from homology"/>
<keyword evidence="4 7" id="KW-0436">Ligase</keyword>
<dbReference type="GO" id="GO:0016874">
    <property type="term" value="F:ligase activity"/>
    <property type="evidence" value="ECO:0007669"/>
    <property type="project" value="UniProtKB-KW"/>
</dbReference>
<dbReference type="EC" id="6.3.2.9" evidence="7 8"/>
<dbReference type="Pfam" id="PF21799">
    <property type="entry name" value="MurD-like_N"/>
    <property type="match status" value="1"/>
</dbReference>
<accession>A0ABQ1HXN4</accession>
<dbReference type="Pfam" id="PF02875">
    <property type="entry name" value="Mur_ligase_C"/>
    <property type="match status" value="1"/>
</dbReference>
<keyword evidence="3 7" id="KW-0963">Cytoplasm</keyword>
<evidence type="ECO:0000313" key="12">
    <source>
        <dbReference type="Proteomes" id="UP000651977"/>
    </source>
</evidence>
<dbReference type="SUPFAM" id="SSF53244">
    <property type="entry name" value="MurD-like peptide ligases, peptide-binding domain"/>
    <property type="match status" value="1"/>
</dbReference>
<feature type="domain" description="Mur ligase C-terminal" evidence="9">
    <location>
        <begin position="300"/>
        <end position="411"/>
    </location>
</feature>
<feature type="binding site" evidence="7">
    <location>
        <begin position="113"/>
        <end position="119"/>
    </location>
    <ligand>
        <name>ATP</name>
        <dbReference type="ChEBI" id="CHEBI:30616"/>
    </ligand>
</feature>
<comment type="pathway">
    <text evidence="2 7 8">Cell wall biogenesis; peptidoglycan biosynthesis.</text>
</comment>
<evidence type="ECO:0000259" key="9">
    <source>
        <dbReference type="Pfam" id="PF02875"/>
    </source>
</evidence>
<dbReference type="InterPro" id="IPR013221">
    <property type="entry name" value="Mur_ligase_cen"/>
</dbReference>
<dbReference type="InterPro" id="IPR036615">
    <property type="entry name" value="Mur_ligase_C_dom_sf"/>
</dbReference>
<dbReference type="Proteomes" id="UP000651977">
    <property type="component" value="Unassembled WGS sequence"/>
</dbReference>
<sequence length="434" mass="46066">MSKLQPQQRYAVVGLGASGLSCVRFLLQHNIKPLVCDTREHPAGLDALPAELEVVTGGLPQQALLDCDVVLVSPGVALATPELQALAKAGVQLIGDVELFCHYAKAPIVAITGSNGKSTVTSLVGEMAKQAGLNVAVGGNIGVPALDLLDPQVQLYVLELSSFQLETTHSLRAKAATVLNISEDHMDRYAGLNEYIAAKHKIAHQAEQLIVNLDDPQSWVDDSPASRITFSIQQTADFSLSHDQAYLLRGEKTLLETSALALVGTHNYANILASLALAEAVGIDLDASLCAAKKFAGLAHRCQLVARKNGIAWINDSKATNVGATLAALQGLSGNSGRLWLIAGGDSKEGDLSELKAAFAKLAGVVAFGKDKQRFVELANNVYLRDDLESAFAWCAEQAESGDTVLLSPACASLDMYKNFEARGQHFCQLVEAL</sequence>
<dbReference type="Gene3D" id="3.90.190.20">
    <property type="entry name" value="Mur ligase, C-terminal domain"/>
    <property type="match status" value="1"/>
</dbReference>
<evidence type="ECO:0000256" key="4">
    <source>
        <dbReference type="ARBA" id="ARBA00022598"/>
    </source>
</evidence>